<feature type="transmembrane region" description="Helical" evidence="7">
    <location>
        <begin position="21"/>
        <end position="47"/>
    </location>
</feature>
<keyword evidence="3" id="KW-1003">Cell membrane</keyword>
<dbReference type="RefSeq" id="WP_176255033.1">
    <property type="nucleotide sequence ID" value="NZ_BAABXL010000001.1"/>
</dbReference>
<evidence type="ECO:0000256" key="4">
    <source>
        <dbReference type="ARBA" id="ARBA00022692"/>
    </source>
</evidence>
<evidence type="ECO:0000256" key="2">
    <source>
        <dbReference type="ARBA" id="ARBA00022448"/>
    </source>
</evidence>
<keyword evidence="5 7" id="KW-1133">Transmembrane helix</keyword>
<evidence type="ECO:0000256" key="5">
    <source>
        <dbReference type="ARBA" id="ARBA00022989"/>
    </source>
</evidence>
<dbReference type="PANTHER" id="PTHR43744:SF9">
    <property type="entry name" value="POLYGALACTURONAN_RHAMNOGALACTURONAN TRANSPORT SYSTEM PERMEASE PROTEIN YTCP"/>
    <property type="match status" value="1"/>
</dbReference>
<comment type="caution">
    <text evidence="9">The sequence shown here is derived from an EMBL/GenBank/DDBJ whole genome shotgun (WGS) entry which is preliminary data.</text>
</comment>
<feature type="domain" description="ABC transmembrane type-1" evidence="8">
    <location>
        <begin position="83"/>
        <end position="284"/>
    </location>
</feature>
<keyword evidence="6 7" id="KW-0472">Membrane</keyword>
<dbReference type="Pfam" id="PF00528">
    <property type="entry name" value="BPD_transp_1"/>
    <property type="match status" value="1"/>
</dbReference>
<dbReference type="CDD" id="cd06261">
    <property type="entry name" value="TM_PBP2"/>
    <property type="match status" value="1"/>
</dbReference>
<name>A0ABQ0B1U4_9FIRM</name>
<protein>
    <submittedName>
        <fullName evidence="9">Carbohydrate ABC transporter permease</fullName>
    </submittedName>
</protein>
<keyword evidence="2 7" id="KW-0813">Transport</keyword>
<dbReference type="PANTHER" id="PTHR43744">
    <property type="entry name" value="ABC TRANSPORTER PERMEASE PROTEIN MG189-RELATED-RELATED"/>
    <property type="match status" value="1"/>
</dbReference>
<keyword evidence="10" id="KW-1185">Reference proteome</keyword>
<feature type="transmembrane region" description="Helical" evidence="7">
    <location>
        <begin position="119"/>
        <end position="138"/>
    </location>
</feature>
<gene>
    <name evidence="9" type="ORF">F130042H8_33130</name>
</gene>
<reference evidence="9 10" key="1">
    <citation type="submission" date="2024-04" db="EMBL/GenBank/DDBJ databases">
        <title>Defined microbial consortia suppress multidrug-resistant proinflammatory Enterobacteriaceae via ecological control.</title>
        <authorList>
            <person name="Furuichi M."/>
            <person name="Kawaguchi T."/>
            <person name="Pust M."/>
            <person name="Yasuma K."/>
            <person name="Plichta D."/>
            <person name="Hasegawa N."/>
            <person name="Ohya T."/>
            <person name="Bhattarai S."/>
            <person name="Sasajima S."/>
            <person name="Aoto Y."/>
            <person name="Tuganbaev T."/>
            <person name="Yaginuma M."/>
            <person name="Ueda M."/>
            <person name="Okahashi N."/>
            <person name="Amafuji K."/>
            <person name="Kiridooshi Y."/>
            <person name="Sugita K."/>
            <person name="Strazar M."/>
            <person name="Skelly A."/>
            <person name="Suda W."/>
            <person name="Hattori M."/>
            <person name="Nakamoto N."/>
            <person name="Caballero S."/>
            <person name="Norman J."/>
            <person name="Olle B."/>
            <person name="Tanoue T."/>
            <person name="Arita M."/>
            <person name="Bucci V."/>
            <person name="Atarashi K."/>
            <person name="Xavier R."/>
            <person name="Honda K."/>
        </authorList>
    </citation>
    <scope>NUCLEOTIDE SEQUENCE [LARGE SCALE GENOMIC DNA]</scope>
    <source>
        <strain evidence="10">f13</strain>
    </source>
</reference>
<dbReference type="InterPro" id="IPR000515">
    <property type="entry name" value="MetI-like"/>
</dbReference>
<comment type="subcellular location">
    <subcellularLocation>
        <location evidence="1 7">Cell membrane</location>
        <topology evidence="1 7">Multi-pass membrane protein</topology>
    </subcellularLocation>
</comment>
<feature type="transmembrane region" description="Helical" evidence="7">
    <location>
        <begin position="87"/>
        <end position="107"/>
    </location>
</feature>
<evidence type="ECO:0000313" key="10">
    <source>
        <dbReference type="Proteomes" id="UP001600894"/>
    </source>
</evidence>
<evidence type="ECO:0000256" key="7">
    <source>
        <dbReference type="RuleBase" id="RU363032"/>
    </source>
</evidence>
<dbReference type="PROSITE" id="PS50928">
    <property type="entry name" value="ABC_TM1"/>
    <property type="match status" value="1"/>
</dbReference>
<dbReference type="InterPro" id="IPR035906">
    <property type="entry name" value="MetI-like_sf"/>
</dbReference>
<accession>A0ABQ0B1U4</accession>
<dbReference type="Gene3D" id="1.10.3720.10">
    <property type="entry name" value="MetI-like"/>
    <property type="match status" value="1"/>
</dbReference>
<evidence type="ECO:0000313" key="9">
    <source>
        <dbReference type="EMBL" id="GAA6270253.1"/>
    </source>
</evidence>
<feature type="transmembrane region" description="Helical" evidence="7">
    <location>
        <begin position="150"/>
        <end position="171"/>
    </location>
</feature>
<sequence>MKKKRLHRGFRSQSLSDKLFDILNYGLLGLFALIILYPMYFIIIASFSDPVAINNGQISFWPVGFNTLGYQKIFENTKIWRSYSNTIFYTVVGTTINIFLTMMMAYPLSRKNFFARKPLLFLAMFTMYFQGGMIPTYLWMNDLHLYNTPWVMVLLPAMNVFNLIIAMNYIATNIPEELYEAASIDGCSHIAFFTKMVLPLSKTIIVVLVLYYGVAHWNEFMNGLIYLQDEGLHPLQMTLRSILLQNQASGLGDVDSMMEQQKAAELLKYGVIIVSTLPVLAIYPFLQKHFEKGIMVGSVKG</sequence>
<comment type="similarity">
    <text evidence="7">Belongs to the binding-protein-dependent transport system permease family.</text>
</comment>
<proteinExistence type="inferred from homology"/>
<evidence type="ECO:0000256" key="3">
    <source>
        <dbReference type="ARBA" id="ARBA00022475"/>
    </source>
</evidence>
<evidence type="ECO:0000256" key="6">
    <source>
        <dbReference type="ARBA" id="ARBA00023136"/>
    </source>
</evidence>
<feature type="transmembrane region" description="Helical" evidence="7">
    <location>
        <begin position="266"/>
        <end position="286"/>
    </location>
</feature>
<dbReference type="SUPFAM" id="SSF161098">
    <property type="entry name" value="MetI-like"/>
    <property type="match status" value="1"/>
</dbReference>
<dbReference type="Proteomes" id="UP001600894">
    <property type="component" value="Unassembled WGS sequence"/>
</dbReference>
<evidence type="ECO:0000256" key="1">
    <source>
        <dbReference type="ARBA" id="ARBA00004651"/>
    </source>
</evidence>
<keyword evidence="4 7" id="KW-0812">Transmembrane</keyword>
<feature type="transmembrane region" description="Helical" evidence="7">
    <location>
        <begin position="192"/>
        <end position="214"/>
    </location>
</feature>
<evidence type="ECO:0000259" key="8">
    <source>
        <dbReference type="PROSITE" id="PS50928"/>
    </source>
</evidence>
<organism evidence="9 10">
    <name type="scientific">Enterocloster alcoholdehydrogenati</name>
    <dbReference type="NCBI Taxonomy" id="2547410"/>
    <lineage>
        <taxon>Bacteria</taxon>
        <taxon>Bacillati</taxon>
        <taxon>Bacillota</taxon>
        <taxon>Clostridia</taxon>
        <taxon>Lachnospirales</taxon>
        <taxon>Lachnospiraceae</taxon>
        <taxon>Enterocloster</taxon>
    </lineage>
</organism>
<dbReference type="EMBL" id="BAABXL010000001">
    <property type="protein sequence ID" value="GAA6270253.1"/>
    <property type="molecule type" value="Genomic_DNA"/>
</dbReference>